<dbReference type="EMBL" id="JARK01001461">
    <property type="protein sequence ID" value="EYB99095.1"/>
    <property type="molecule type" value="Genomic_DNA"/>
</dbReference>
<name>A0A016T8S6_9BILA</name>
<reference evidence="3" key="1">
    <citation type="journal article" date="2015" name="Nat. Genet.">
        <title>The genome and transcriptome of the zoonotic hookworm Ancylostoma ceylanicum identify infection-specific gene families.</title>
        <authorList>
            <person name="Schwarz E.M."/>
            <person name="Hu Y."/>
            <person name="Antoshechkin I."/>
            <person name="Miller M.M."/>
            <person name="Sternberg P.W."/>
            <person name="Aroian R.V."/>
        </authorList>
    </citation>
    <scope>NUCLEOTIDE SEQUENCE</scope>
    <source>
        <strain evidence="3">HY135</strain>
    </source>
</reference>
<gene>
    <name evidence="2" type="primary">Acey_s0125.g1282</name>
    <name evidence="2" type="ORF">Y032_0125g1282</name>
</gene>
<evidence type="ECO:0000256" key="1">
    <source>
        <dbReference type="SAM" id="SignalP"/>
    </source>
</evidence>
<evidence type="ECO:0000313" key="3">
    <source>
        <dbReference type="Proteomes" id="UP000024635"/>
    </source>
</evidence>
<dbReference type="Proteomes" id="UP000024635">
    <property type="component" value="Unassembled WGS sequence"/>
</dbReference>
<keyword evidence="1" id="KW-0732">Signal</keyword>
<comment type="caution">
    <text evidence="2">The sequence shown here is derived from an EMBL/GenBank/DDBJ whole genome shotgun (WGS) entry which is preliminary data.</text>
</comment>
<evidence type="ECO:0000313" key="2">
    <source>
        <dbReference type="EMBL" id="EYB99095.1"/>
    </source>
</evidence>
<feature type="chain" id="PRO_5001487735" evidence="1">
    <location>
        <begin position="26"/>
        <end position="77"/>
    </location>
</feature>
<sequence length="77" mass="8710">MTVFALFSWPKLSTWLIVMLPETLYFPGVSFPNTGPAVEMIAHICRQFCEFVIRRPYGDITFRRETGGRACFSSGSA</sequence>
<organism evidence="2 3">
    <name type="scientific">Ancylostoma ceylanicum</name>
    <dbReference type="NCBI Taxonomy" id="53326"/>
    <lineage>
        <taxon>Eukaryota</taxon>
        <taxon>Metazoa</taxon>
        <taxon>Ecdysozoa</taxon>
        <taxon>Nematoda</taxon>
        <taxon>Chromadorea</taxon>
        <taxon>Rhabditida</taxon>
        <taxon>Rhabditina</taxon>
        <taxon>Rhabditomorpha</taxon>
        <taxon>Strongyloidea</taxon>
        <taxon>Ancylostomatidae</taxon>
        <taxon>Ancylostomatinae</taxon>
        <taxon>Ancylostoma</taxon>
    </lineage>
</organism>
<proteinExistence type="predicted"/>
<feature type="signal peptide" evidence="1">
    <location>
        <begin position="1"/>
        <end position="25"/>
    </location>
</feature>
<dbReference type="AlphaFoldDB" id="A0A016T8S6"/>
<accession>A0A016T8S6</accession>
<keyword evidence="3" id="KW-1185">Reference proteome</keyword>
<protein>
    <submittedName>
        <fullName evidence="2">Uncharacterized protein</fullName>
    </submittedName>
</protein>